<sequence>MDLASRERWNSLYQFGLLRVRRAREQDALPRENYLYMAKQYNHGTCNCIFLKRSFFRVTSREEVVMQLALGRKGSANHPTCLFSFGCFSFYLHVAFRPVTRAYKVHKNASGHDLMLFRHVTHPVRIHRYRGKRVQEEGRGYRTCSPSEDLAIVTKREERGPPLRRRGIISNTNLVLVKEDERQPPWQQPVTRHEPRDQVRRFHDNNTLLKNYRIAFPLLAKNRCQYGETILERPRSYTRLRENRSSGNEELRGKVKEERKLCMDEREWEIKEENLPLGRLGSIVNP</sequence>
<dbReference type="EMBL" id="KQ977492">
    <property type="protein sequence ID" value="KYN02332.1"/>
    <property type="molecule type" value="Genomic_DNA"/>
</dbReference>
<proteinExistence type="predicted"/>
<name>A0A151IIT8_9HYME</name>
<evidence type="ECO:0000313" key="2">
    <source>
        <dbReference type="Proteomes" id="UP000078542"/>
    </source>
</evidence>
<reference evidence="1 2" key="1">
    <citation type="submission" date="2016-03" db="EMBL/GenBank/DDBJ databases">
        <title>Cyphomyrmex costatus WGS genome.</title>
        <authorList>
            <person name="Nygaard S."/>
            <person name="Hu H."/>
            <person name="Boomsma J."/>
            <person name="Zhang G."/>
        </authorList>
    </citation>
    <scope>NUCLEOTIDE SEQUENCE [LARGE SCALE GENOMIC DNA]</scope>
    <source>
        <strain evidence="1">MS0001</strain>
        <tissue evidence="1">Whole body</tissue>
    </source>
</reference>
<dbReference type="AlphaFoldDB" id="A0A151IIT8"/>
<gene>
    <name evidence="1" type="ORF">ALC62_06881</name>
</gene>
<protein>
    <submittedName>
        <fullName evidence="1">Uncharacterized protein</fullName>
    </submittedName>
</protein>
<evidence type="ECO:0000313" key="1">
    <source>
        <dbReference type="EMBL" id="KYN02332.1"/>
    </source>
</evidence>
<organism evidence="1 2">
    <name type="scientific">Cyphomyrmex costatus</name>
    <dbReference type="NCBI Taxonomy" id="456900"/>
    <lineage>
        <taxon>Eukaryota</taxon>
        <taxon>Metazoa</taxon>
        <taxon>Ecdysozoa</taxon>
        <taxon>Arthropoda</taxon>
        <taxon>Hexapoda</taxon>
        <taxon>Insecta</taxon>
        <taxon>Pterygota</taxon>
        <taxon>Neoptera</taxon>
        <taxon>Endopterygota</taxon>
        <taxon>Hymenoptera</taxon>
        <taxon>Apocrita</taxon>
        <taxon>Aculeata</taxon>
        <taxon>Formicoidea</taxon>
        <taxon>Formicidae</taxon>
        <taxon>Myrmicinae</taxon>
        <taxon>Cyphomyrmex</taxon>
    </lineage>
</organism>
<keyword evidence="2" id="KW-1185">Reference proteome</keyword>
<accession>A0A151IIT8</accession>
<dbReference type="Proteomes" id="UP000078542">
    <property type="component" value="Unassembled WGS sequence"/>
</dbReference>